<evidence type="ECO:0000259" key="1">
    <source>
        <dbReference type="Pfam" id="PF17944"/>
    </source>
</evidence>
<organism evidence="2 3">
    <name type="scientific">Serratia proteamaculans</name>
    <dbReference type="NCBI Taxonomy" id="28151"/>
    <lineage>
        <taxon>Bacteria</taxon>
        <taxon>Pseudomonadati</taxon>
        <taxon>Pseudomonadota</taxon>
        <taxon>Gammaproteobacteria</taxon>
        <taxon>Enterobacterales</taxon>
        <taxon>Yersiniaceae</taxon>
        <taxon>Serratia</taxon>
    </lineage>
</organism>
<name>A0ABS0U2N6_SERPR</name>
<evidence type="ECO:0000313" key="2">
    <source>
        <dbReference type="EMBL" id="MBI6183806.1"/>
    </source>
</evidence>
<dbReference type="EMBL" id="JAEHSL010000104">
    <property type="protein sequence ID" value="MBI6183806.1"/>
    <property type="molecule type" value="Genomic_DNA"/>
</dbReference>
<sequence>DPTALLAKFRDQVKETDLDSELQAQFLEEFEAGLYGYTYLEDE</sequence>
<keyword evidence="3" id="KW-1185">Reference proteome</keyword>
<accession>A0ABS0U2N6</accession>
<evidence type="ECO:0000313" key="3">
    <source>
        <dbReference type="Proteomes" id="UP000639004"/>
    </source>
</evidence>
<comment type="caution">
    <text evidence="2">The sequence shown here is derived from an EMBL/GenBank/DDBJ whole genome shotgun (WGS) entry which is preliminary data.</text>
</comment>
<dbReference type="Pfam" id="PF17944">
    <property type="entry name" value="Arg_decarbox_C"/>
    <property type="match status" value="1"/>
</dbReference>
<protein>
    <recommendedName>
        <fullName evidence="1">Arginine decarboxylase C-terminal helical domain-containing protein</fullName>
    </recommendedName>
</protein>
<proteinExistence type="predicted"/>
<dbReference type="InterPro" id="IPR041128">
    <property type="entry name" value="Arg_decarbox_C"/>
</dbReference>
<feature type="domain" description="Arginine decarboxylase C-terminal helical" evidence="1">
    <location>
        <begin position="1"/>
        <end position="40"/>
    </location>
</feature>
<feature type="non-terminal residue" evidence="2">
    <location>
        <position position="1"/>
    </location>
</feature>
<dbReference type="Gene3D" id="1.10.287.3440">
    <property type="match status" value="1"/>
</dbReference>
<dbReference type="RefSeq" id="WP_198642863.1">
    <property type="nucleotide sequence ID" value="NZ_JAEHSL010000104.1"/>
</dbReference>
<dbReference type="Proteomes" id="UP000639004">
    <property type="component" value="Unassembled WGS sequence"/>
</dbReference>
<reference evidence="2 3" key="1">
    <citation type="submission" date="2020-12" db="EMBL/GenBank/DDBJ databases">
        <title>Enhanced detection system for hospital associated transmission using whole genome sequencing surveillance.</title>
        <authorList>
            <person name="Harrison L.H."/>
            <person name="Van Tyne D."/>
            <person name="Marsh J.W."/>
            <person name="Griffith M.P."/>
            <person name="Snyder D.J."/>
            <person name="Cooper V.S."/>
            <person name="Mustapha M."/>
        </authorList>
    </citation>
    <scope>NUCLEOTIDE SEQUENCE [LARGE SCALE GENOMIC DNA]</scope>
    <source>
        <strain evidence="2 3">SER00238</strain>
    </source>
</reference>
<gene>
    <name evidence="2" type="ORF">JEQ07_25915</name>
</gene>